<evidence type="ECO:0000313" key="2">
    <source>
        <dbReference type="Proteomes" id="UP000886998"/>
    </source>
</evidence>
<evidence type="ECO:0000313" key="1">
    <source>
        <dbReference type="EMBL" id="GFY50117.1"/>
    </source>
</evidence>
<sequence length="83" mass="9493">MDIRTCLSPFRLNQNYYVALQSTFSLTVPPSLENGKSLGNPLKENHLYFPQPLPALKGIATFKEDISYLNEQTHLIRPDLFEP</sequence>
<protein>
    <submittedName>
        <fullName evidence="1">Uncharacterized protein</fullName>
    </submittedName>
</protein>
<dbReference type="Proteomes" id="UP000886998">
    <property type="component" value="Unassembled WGS sequence"/>
</dbReference>
<comment type="caution">
    <text evidence="1">The sequence shown here is derived from an EMBL/GenBank/DDBJ whole genome shotgun (WGS) entry which is preliminary data.</text>
</comment>
<organism evidence="1 2">
    <name type="scientific">Trichonephila inaurata madagascariensis</name>
    <dbReference type="NCBI Taxonomy" id="2747483"/>
    <lineage>
        <taxon>Eukaryota</taxon>
        <taxon>Metazoa</taxon>
        <taxon>Ecdysozoa</taxon>
        <taxon>Arthropoda</taxon>
        <taxon>Chelicerata</taxon>
        <taxon>Arachnida</taxon>
        <taxon>Araneae</taxon>
        <taxon>Araneomorphae</taxon>
        <taxon>Entelegynae</taxon>
        <taxon>Araneoidea</taxon>
        <taxon>Nephilidae</taxon>
        <taxon>Trichonephila</taxon>
        <taxon>Trichonephila inaurata</taxon>
    </lineage>
</organism>
<accession>A0A8X7C185</accession>
<reference evidence="1" key="1">
    <citation type="submission" date="2020-08" db="EMBL/GenBank/DDBJ databases">
        <title>Multicomponent nature underlies the extraordinary mechanical properties of spider dragline silk.</title>
        <authorList>
            <person name="Kono N."/>
            <person name="Nakamura H."/>
            <person name="Mori M."/>
            <person name="Yoshida Y."/>
            <person name="Ohtoshi R."/>
            <person name="Malay A.D."/>
            <person name="Moran D.A.P."/>
            <person name="Tomita M."/>
            <person name="Numata K."/>
            <person name="Arakawa K."/>
        </authorList>
    </citation>
    <scope>NUCLEOTIDE SEQUENCE</scope>
</reference>
<name>A0A8X7C185_9ARAC</name>
<dbReference type="EMBL" id="BMAV01007324">
    <property type="protein sequence ID" value="GFY50117.1"/>
    <property type="molecule type" value="Genomic_DNA"/>
</dbReference>
<keyword evidence="2" id="KW-1185">Reference proteome</keyword>
<gene>
    <name evidence="1" type="ORF">TNIN_488611</name>
</gene>
<dbReference type="AlphaFoldDB" id="A0A8X7C185"/>
<proteinExistence type="predicted"/>